<evidence type="ECO:0000256" key="1">
    <source>
        <dbReference type="SAM" id="MobiDB-lite"/>
    </source>
</evidence>
<dbReference type="Proteomes" id="UP000440732">
    <property type="component" value="Unassembled WGS sequence"/>
</dbReference>
<name>A0A6A3SEL6_9STRA</name>
<evidence type="ECO:0000313" key="3">
    <source>
        <dbReference type="Proteomes" id="UP000440732"/>
    </source>
</evidence>
<reference evidence="2 3" key="1">
    <citation type="submission" date="2018-08" db="EMBL/GenBank/DDBJ databases">
        <title>Genomic investigation of the strawberry pathogen Phytophthora fragariae indicates pathogenicity is determined by transcriptional variation in three key races.</title>
        <authorList>
            <person name="Adams T.M."/>
            <person name="Armitage A.D."/>
            <person name="Sobczyk M.K."/>
            <person name="Bates H.J."/>
            <person name="Dunwell J.M."/>
            <person name="Nellist C.F."/>
            <person name="Harrison R.J."/>
        </authorList>
    </citation>
    <scope>NUCLEOTIDE SEQUENCE [LARGE SCALE GENOMIC DNA]</scope>
    <source>
        <strain evidence="2 3">NOV-5</strain>
    </source>
</reference>
<accession>A0A6A3SEL6</accession>
<feature type="region of interest" description="Disordered" evidence="1">
    <location>
        <begin position="1"/>
        <end position="23"/>
    </location>
</feature>
<comment type="caution">
    <text evidence="2">The sequence shown here is derived from an EMBL/GenBank/DDBJ whole genome shotgun (WGS) entry which is preliminary data.</text>
</comment>
<evidence type="ECO:0000313" key="2">
    <source>
        <dbReference type="EMBL" id="KAE9110843.1"/>
    </source>
</evidence>
<feature type="compositionally biased region" description="Low complexity" evidence="1">
    <location>
        <begin position="110"/>
        <end position="123"/>
    </location>
</feature>
<feature type="region of interest" description="Disordered" evidence="1">
    <location>
        <begin position="42"/>
        <end position="123"/>
    </location>
</feature>
<feature type="compositionally biased region" description="Basic residues" evidence="1">
    <location>
        <begin position="1"/>
        <end position="11"/>
    </location>
</feature>
<protein>
    <submittedName>
        <fullName evidence="2">Uncharacterized protein</fullName>
    </submittedName>
</protein>
<organism evidence="2 3">
    <name type="scientific">Phytophthora fragariae</name>
    <dbReference type="NCBI Taxonomy" id="53985"/>
    <lineage>
        <taxon>Eukaryota</taxon>
        <taxon>Sar</taxon>
        <taxon>Stramenopiles</taxon>
        <taxon>Oomycota</taxon>
        <taxon>Peronosporomycetes</taxon>
        <taxon>Peronosporales</taxon>
        <taxon>Peronosporaceae</taxon>
        <taxon>Phytophthora</taxon>
    </lineage>
</organism>
<proteinExistence type="predicted"/>
<dbReference type="AlphaFoldDB" id="A0A6A3SEL6"/>
<feature type="compositionally biased region" description="Low complexity" evidence="1">
    <location>
        <begin position="44"/>
        <end position="74"/>
    </location>
</feature>
<sequence length="123" mass="12843">MLRLSKKRSRPRAREERARAQHQHYLDVVATVAKTSRRIAARGGLLTDSSGDSSSTAAEPAESSAPSAHAPPSSDWTGGAWVSDECFDPTLLGDPLPAEASLRLPSDRTSSSSSSASAAGRGP</sequence>
<dbReference type="EMBL" id="QXGA01001768">
    <property type="protein sequence ID" value="KAE9110843.1"/>
    <property type="molecule type" value="Genomic_DNA"/>
</dbReference>
<gene>
    <name evidence="2" type="ORF">PF006_g20350</name>
</gene>